<dbReference type="Proteomes" id="UP000009320">
    <property type="component" value="Unassembled WGS sequence"/>
</dbReference>
<evidence type="ECO:0000256" key="2">
    <source>
        <dbReference type="ARBA" id="ARBA00023015"/>
    </source>
</evidence>
<dbReference type="PRINTS" id="PR00039">
    <property type="entry name" value="HTHLYSR"/>
</dbReference>
<keyword evidence="2" id="KW-0805">Transcription regulation</keyword>
<dbReference type="SUPFAM" id="SSF46785">
    <property type="entry name" value="Winged helix' DNA-binding domain"/>
    <property type="match status" value="1"/>
</dbReference>
<accession>I7L680</accession>
<dbReference type="GO" id="GO:0003700">
    <property type="term" value="F:DNA-binding transcription factor activity"/>
    <property type="evidence" value="ECO:0007669"/>
    <property type="project" value="InterPro"/>
</dbReference>
<evidence type="ECO:0000259" key="5">
    <source>
        <dbReference type="PROSITE" id="PS50931"/>
    </source>
</evidence>
<proteinExistence type="inferred from homology"/>
<protein>
    <recommendedName>
        <fullName evidence="5">HTH lysR-type domain-containing protein</fullName>
    </recommendedName>
</protein>
<sequence>MNQIIYFISVVKNNNFAKPAEECHISQPAISQQIKDLENSLGVRIV</sequence>
<dbReference type="Gene3D" id="1.10.10.10">
    <property type="entry name" value="Winged helix-like DNA-binding domain superfamily/Winged helix DNA-binding domain"/>
    <property type="match status" value="1"/>
</dbReference>
<keyword evidence="3" id="KW-0238">DNA-binding</keyword>
<evidence type="ECO:0000313" key="6">
    <source>
        <dbReference type="EMBL" id="CCI81857.1"/>
    </source>
</evidence>
<comment type="caution">
    <text evidence="6">The sequence shown here is derived from an EMBL/GenBank/DDBJ whole genome shotgun (WGS) entry which is preliminary data.</text>
</comment>
<reference evidence="6 7" key="1">
    <citation type="submission" date="2012-06" db="EMBL/GenBank/DDBJ databases">
        <title>Draft Genome Sequence of Lactobacillus hominis Strain CRBIP 24.179T, isolated from human intestine.</title>
        <authorList>
            <person name="Cousin S."/>
            <person name="Ma L."/>
            <person name="Bizet C."/>
            <person name="Loux V."/>
            <person name="Bouchier C."/>
            <person name="Clermont D."/>
            <person name="Creno S."/>
        </authorList>
    </citation>
    <scope>NUCLEOTIDE SEQUENCE [LARGE SCALE GENOMIC DNA]</scope>
    <source>
        <strain evidence="7">CRBIP 24.179T</strain>
    </source>
</reference>
<dbReference type="PANTHER" id="PTHR30126">
    <property type="entry name" value="HTH-TYPE TRANSCRIPTIONAL REGULATOR"/>
    <property type="match status" value="1"/>
</dbReference>
<comment type="similarity">
    <text evidence="1">Belongs to the LysR transcriptional regulatory family.</text>
</comment>
<dbReference type="EMBL" id="CAKE01000010">
    <property type="protein sequence ID" value="CCI81857.1"/>
    <property type="molecule type" value="Genomic_DNA"/>
</dbReference>
<evidence type="ECO:0000256" key="3">
    <source>
        <dbReference type="ARBA" id="ARBA00023125"/>
    </source>
</evidence>
<feature type="domain" description="HTH lysR-type" evidence="5">
    <location>
        <begin position="1"/>
        <end position="46"/>
    </location>
</feature>
<dbReference type="InterPro" id="IPR036388">
    <property type="entry name" value="WH-like_DNA-bd_sf"/>
</dbReference>
<evidence type="ECO:0000313" key="7">
    <source>
        <dbReference type="Proteomes" id="UP000009320"/>
    </source>
</evidence>
<dbReference type="PROSITE" id="PS50931">
    <property type="entry name" value="HTH_LYSR"/>
    <property type="match status" value="1"/>
</dbReference>
<gene>
    <name evidence="6" type="ORF">BN55_00710</name>
</gene>
<dbReference type="GO" id="GO:0000976">
    <property type="term" value="F:transcription cis-regulatory region binding"/>
    <property type="evidence" value="ECO:0007669"/>
    <property type="project" value="TreeGrafter"/>
</dbReference>
<dbReference type="InterPro" id="IPR036390">
    <property type="entry name" value="WH_DNA-bd_sf"/>
</dbReference>
<keyword evidence="4" id="KW-0804">Transcription</keyword>
<keyword evidence="7" id="KW-1185">Reference proteome</keyword>
<dbReference type="GeneID" id="82848074"/>
<organism evidence="6 7">
    <name type="scientific">Lactobacillus hominis DSM 23910 = CRBIP 24.179</name>
    <dbReference type="NCBI Taxonomy" id="1423758"/>
    <lineage>
        <taxon>Bacteria</taxon>
        <taxon>Bacillati</taxon>
        <taxon>Bacillota</taxon>
        <taxon>Bacilli</taxon>
        <taxon>Lactobacillales</taxon>
        <taxon>Lactobacillaceae</taxon>
        <taxon>Lactobacillus</taxon>
    </lineage>
</organism>
<dbReference type="PANTHER" id="PTHR30126:SF40">
    <property type="entry name" value="HTH-TYPE TRANSCRIPTIONAL REGULATOR GLTR"/>
    <property type="match status" value="1"/>
</dbReference>
<name>I7L680_9LACO</name>
<evidence type="ECO:0000256" key="4">
    <source>
        <dbReference type="ARBA" id="ARBA00023163"/>
    </source>
</evidence>
<dbReference type="InterPro" id="IPR000847">
    <property type="entry name" value="LysR_HTH_N"/>
</dbReference>
<evidence type="ECO:0000256" key="1">
    <source>
        <dbReference type="ARBA" id="ARBA00009437"/>
    </source>
</evidence>
<dbReference type="Pfam" id="PF00126">
    <property type="entry name" value="HTH_1"/>
    <property type="match status" value="1"/>
</dbReference>
<dbReference type="RefSeq" id="WP_008470769.1">
    <property type="nucleotide sequence ID" value="NZ_AYZP01000002.1"/>
</dbReference>
<dbReference type="AlphaFoldDB" id="I7L680"/>